<dbReference type="EMBL" id="VFIY01000010">
    <property type="protein sequence ID" value="TPD59802.1"/>
    <property type="molecule type" value="Genomic_DNA"/>
</dbReference>
<dbReference type="InterPro" id="IPR007410">
    <property type="entry name" value="LpqE-like"/>
</dbReference>
<feature type="signal peptide" evidence="1">
    <location>
        <begin position="1"/>
        <end position="23"/>
    </location>
</feature>
<dbReference type="SUPFAM" id="SSF110087">
    <property type="entry name" value="DR1885-like metal-binding protein"/>
    <property type="match status" value="1"/>
</dbReference>
<gene>
    <name evidence="2" type="ORF">FIV46_09940</name>
</gene>
<dbReference type="OrthoDB" id="9796962at2"/>
<dbReference type="InterPro" id="IPR058248">
    <property type="entry name" value="Lxx211020-like"/>
</dbReference>
<dbReference type="Proteomes" id="UP000319148">
    <property type="component" value="Unassembled WGS sequence"/>
</dbReference>
<evidence type="ECO:0000313" key="3">
    <source>
        <dbReference type="Proteomes" id="UP000319148"/>
    </source>
</evidence>
<proteinExistence type="predicted"/>
<evidence type="ECO:0000256" key="1">
    <source>
        <dbReference type="SAM" id="SignalP"/>
    </source>
</evidence>
<comment type="caution">
    <text evidence="2">The sequence shown here is derived from an EMBL/GenBank/DDBJ whole genome shotgun (WGS) entry which is preliminary data.</text>
</comment>
<protein>
    <submittedName>
        <fullName evidence="2">Copper chaperone PCu(A)C</fullName>
    </submittedName>
</protein>
<keyword evidence="3" id="KW-1185">Reference proteome</keyword>
<evidence type="ECO:0000313" key="2">
    <source>
        <dbReference type="EMBL" id="TPD59802.1"/>
    </source>
</evidence>
<dbReference type="RefSeq" id="WP_139940773.1">
    <property type="nucleotide sequence ID" value="NZ_JBHSYP010000006.1"/>
</dbReference>
<dbReference type="InterPro" id="IPR036182">
    <property type="entry name" value="PCuAC_sf"/>
</dbReference>
<dbReference type="Gene3D" id="2.60.40.1890">
    <property type="entry name" value="PCu(A)C copper chaperone"/>
    <property type="match status" value="1"/>
</dbReference>
<dbReference type="PANTHER" id="PTHR36302">
    <property type="entry name" value="BLR7088 PROTEIN"/>
    <property type="match status" value="1"/>
</dbReference>
<feature type="chain" id="PRO_5021483771" evidence="1">
    <location>
        <begin position="24"/>
        <end position="157"/>
    </location>
</feature>
<dbReference type="PANTHER" id="PTHR36302:SF1">
    <property type="entry name" value="COPPER CHAPERONE PCU(A)C"/>
    <property type="match status" value="1"/>
</dbReference>
<dbReference type="AlphaFoldDB" id="A0A501PIG3"/>
<dbReference type="Pfam" id="PF04314">
    <property type="entry name" value="PCuAC"/>
    <property type="match status" value="1"/>
</dbReference>
<organism evidence="2 3">
    <name type="scientific">Emcibacter nanhaiensis</name>
    <dbReference type="NCBI Taxonomy" id="1505037"/>
    <lineage>
        <taxon>Bacteria</taxon>
        <taxon>Pseudomonadati</taxon>
        <taxon>Pseudomonadota</taxon>
        <taxon>Alphaproteobacteria</taxon>
        <taxon>Emcibacterales</taxon>
        <taxon>Emcibacteraceae</taxon>
        <taxon>Emcibacter</taxon>
    </lineage>
</organism>
<reference evidence="3" key="1">
    <citation type="submission" date="2019-06" db="EMBL/GenBank/DDBJ databases">
        <title>The complete genome of Emcibacter congregatus ZYLT.</title>
        <authorList>
            <person name="Zhao Z."/>
        </authorList>
    </citation>
    <scope>NUCLEOTIDE SEQUENCE [LARGE SCALE GENOMIC DNA]</scope>
    <source>
        <strain evidence="3">MCCC 1A06723</strain>
    </source>
</reference>
<name>A0A501PIG3_9PROT</name>
<accession>A0A501PIG3</accession>
<keyword evidence="1" id="KW-0732">Signal</keyword>
<sequence>MRAIFVTIFAAFMSLSFVSIASADETQIEVTNAWARPVFMAGRTGAAYFMLKNNGAEDDRLLAVKTTLSERAELHEHIHDQGVMKMRQVDHVDAPAGKMVMFAPGGYHVMIFDVKEKLSEGDSFPLILTFEKAGDVEVTAHVMKQAPMQGHDHSGHH</sequence>